<evidence type="ECO:0000313" key="5">
    <source>
        <dbReference type="Proteomes" id="UP000027730"/>
    </source>
</evidence>
<feature type="region of interest" description="Disordered" evidence="2">
    <location>
        <begin position="53"/>
        <end position="81"/>
    </location>
</feature>
<name>A0A074XLK6_9PEZI</name>
<feature type="region of interest" description="Disordered" evidence="2">
    <location>
        <begin position="93"/>
        <end position="155"/>
    </location>
</feature>
<dbReference type="InterPro" id="IPR013087">
    <property type="entry name" value="Znf_C2H2_type"/>
</dbReference>
<feature type="compositionally biased region" description="Polar residues" evidence="2">
    <location>
        <begin position="119"/>
        <end position="134"/>
    </location>
</feature>
<protein>
    <recommendedName>
        <fullName evidence="3">C2H2-type domain-containing protein</fullName>
    </recommendedName>
</protein>
<keyword evidence="1" id="KW-0863">Zinc-finger</keyword>
<dbReference type="GO" id="GO:0008270">
    <property type="term" value="F:zinc ion binding"/>
    <property type="evidence" value="ECO:0007669"/>
    <property type="project" value="UniProtKB-KW"/>
</dbReference>
<keyword evidence="1" id="KW-0862">Zinc</keyword>
<dbReference type="AlphaFoldDB" id="A0A074XLK6"/>
<gene>
    <name evidence="4" type="ORF">M436DRAFT_61846</name>
</gene>
<feature type="domain" description="C2H2-type" evidence="3">
    <location>
        <begin position="421"/>
        <end position="453"/>
    </location>
</feature>
<organism evidence="4 5">
    <name type="scientific">Aureobasidium namibiae CBS 147.97</name>
    <dbReference type="NCBI Taxonomy" id="1043004"/>
    <lineage>
        <taxon>Eukaryota</taxon>
        <taxon>Fungi</taxon>
        <taxon>Dikarya</taxon>
        <taxon>Ascomycota</taxon>
        <taxon>Pezizomycotina</taxon>
        <taxon>Dothideomycetes</taxon>
        <taxon>Dothideomycetidae</taxon>
        <taxon>Dothideales</taxon>
        <taxon>Saccotheciaceae</taxon>
        <taxon>Aureobasidium</taxon>
    </lineage>
</organism>
<dbReference type="EMBL" id="KL584705">
    <property type="protein sequence ID" value="KEQ75441.1"/>
    <property type="molecule type" value="Genomic_DNA"/>
</dbReference>
<sequence length="713" mass="77982">MAMKTHNTRQEKFLQAIAVTSVNVSEPSRNEKVKTLAPRCTCSLKIKTAADPATRSFGDPPPPAKASALVDADAPSPRVIRNGKTKTTADVATRSFGDLPPTAGAAAHSLGDPTAPIKDSTSALSLDVSSNAKTATPAPRMGSFGKPTGPHVKVSSLPSRRAISHPASFDASLKSATSSATTLNTTPAYRCLMGCPATFTTIAQHPQHFIRFECPESINGKTTICGYAGCCHVFPDSEPSTRAGKDNPYDVLMHTPDPAEDTRGMQLPPTATAKEFATLVSKRARLSSVPTVYDSSVYSETPHAFAAVIRDIDEHDERFVFPGASQMTVKCHHMQAFNDHGMKPTFVNTKTREKFDNYLLDRTAADVAAAAKGDVPPGATVLFKCPVPGCKRGFGPSTLVSEFYNHLEDPVHWVYYDDHGIQCGFGCGRGFANATCLSRHISERRCMATGDKKGDAIVCPNPPVGGFAVECLSQAWDKLDLALSHWMRYHTNQLYRDGVTENSCFVCEATFAIEDMLVAHFHNASSDSRSSTKPSTHGQRLLSRGLLWNCEREWLHVVKFYPVLPSVQLLMAIHHLAIRPSFDKIATNYITNQMLYAKLNELRALVITMGQNAFCHNWARESRFMRMYTVMHGRLEVTVCTPATELKNNNRGESTSVMCPSTLGKYAVGCYDSTEVINHNSGNRPNAGIEELARRVEVTEKSLEDMTRARRST</sequence>
<evidence type="ECO:0000256" key="1">
    <source>
        <dbReference type="PROSITE-ProRule" id="PRU00042"/>
    </source>
</evidence>
<keyword evidence="1" id="KW-0479">Metal-binding</keyword>
<evidence type="ECO:0000313" key="4">
    <source>
        <dbReference type="EMBL" id="KEQ75441.1"/>
    </source>
</evidence>
<dbReference type="GeneID" id="25413276"/>
<dbReference type="HOGENOM" id="CLU_387303_0_0_1"/>
<dbReference type="PROSITE" id="PS50157">
    <property type="entry name" value="ZINC_FINGER_C2H2_2"/>
    <property type="match status" value="1"/>
</dbReference>
<accession>A0A074XLK6</accession>
<evidence type="ECO:0000256" key="2">
    <source>
        <dbReference type="SAM" id="MobiDB-lite"/>
    </source>
</evidence>
<dbReference type="RefSeq" id="XP_013429689.1">
    <property type="nucleotide sequence ID" value="XM_013574235.1"/>
</dbReference>
<dbReference type="Proteomes" id="UP000027730">
    <property type="component" value="Unassembled WGS sequence"/>
</dbReference>
<proteinExistence type="predicted"/>
<reference evidence="4 5" key="1">
    <citation type="journal article" date="2014" name="BMC Genomics">
        <title>Genome sequencing of four Aureobasidium pullulans varieties: biotechnological potential, stress tolerance, and description of new species.</title>
        <authorList>
            <person name="Gostin Ar C."/>
            <person name="Ohm R.A."/>
            <person name="Kogej T."/>
            <person name="Sonjak S."/>
            <person name="Turk M."/>
            <person name="Zajc J."/>
            <person name="Zalar P."/>
            <person name="Grube M."/>
            <person name="Sun H."/>
            <person name="Han J."/>
            <person name="Sharma A."/>
            <person name="Chiniquy J."/>
            <person name="Ngan C.Y."/>
            <person name="Lipzen A."/>
            <person name="Barry K."/>
            <person name="Grigoriev I.V."/>
            <person name="Gunde-Cimerman N."/>
        </authorList>
    </citation>
    <scope>NUCLEOTIDE SEQUENCE [LARGE SCALE GENOMIC DNA]</scope>
    <source>
        <strain evidence="4 5">CBS 147.97</strain>
    </source>
</reference>
<keyword evidence="5" id="KW-1185">Reference proteome</keyword>
<evidence type="ECO:0000259" key="3">
    <source>
        <dbReference type="PROSITE" id="PS50157"/>
    </source>
</evidence>